<protein>
    <recommendedName>
        <fullName evidence="2">Transcription factor TFIIIC triple barrel domain-containing protein</fullName>
    </recommendedName>
</protein>
<evidence type="ECO:0000256" key="1">
    <source>
        <dbReference type="SAM" id="MobiDB-lite"/>
    </source>
</evidence>
<evidence type="ECO:0000259" key="2">
    <source>
        <dbReference type="Pfam" id="PF10419"/>
    </source>
</evidence>
<accession>A0A4Q1BQE7</accession>
<feature type="region of interest" description="Disordered" evidence="1">
    <location>
        <begin position="488"/>
        <end position="520"/>
    </location>
</feature>
<dbReference type="PANTHER" id="PTHR21860">
    <property type="entry name" value="TRANSCRIPTION INITIATION FACTOR IIIC TFIIIC , POLYPEPTIDE 6-RELATED"/>
    <property type="match status" value="1"/>
</dbReference>
<feature type="region of interest" description="Disordered" evidence="1">
    <location>
        <begin position="536"/>
        <end position="558"/>
    </location>
</feature>
<reference evidence="3 4" key="1">
    <citation type="submission" date="2016-06" db="EMBL/GenBank/DDBJ databases">
        <title>Evolution of pathogenesis and genome organization in the Tremellales.</title>
        <authorList>
            <person name="Cuomo C."/>
            <person name="Litvintseva A."/>
            <person name="Heitman J."/>
            <person name="Chen Y."/>
            <person name="Sun S."/>
            <person name="Springer D."/>
            <person name="Dromer F."/>
            <person name="Young S."/>
            <person name="Zeng Q."/>
            <person name="Chapman S."/>
            <person name="Gujja S."/>
            <person name="Saif S."/>
            <person name="Birren B."/>
        </authorList>
    </citation>
    <scope>NUCLEOTIDE SEQUENCE [LARGE SCALE GENOMIC DNA]</scope>
    <source>
        <strain evidence="3 4">ATCC 28783</strain>
    </source>
</reference>
<dbReference type="InterPro" id="IPR042771">
    <property type="entry name" value="GTF3C6-like"/>
</dbReference>
<organism evidence="3 4">
    <name type="scientific">Tremella mesenterica</name>
    <name type="common">Jelly fungus</name>
    <dbReference type="NCBI Taxonomy" id="5217"/>
    <lineage>
        <taxon>Eukaryota</taxon>
        <taxon>Fungi</taxon>
        <taxon>Dikarya</taxon>
        <taxon>Basidiomycota</taxon>
        <taxon>Agaricomycotina</taxon>
        <taxon>Tremellomycetes</taxon>
        <taxon>Tremellales</taxon>
        <taxon>Tremellaceae</taxon>
        <taxon>Tremella</taxon>
    </lineage>
</organism>
<dbReference type="Gene3D" id="2.60.40.4370">
    <property type="match status" value="1"/>
</dbReference>
<feature type="domain" description="Transcription factor TFIIIC triple barrel" evidence="2">
    <location>
        <begin position="42"/>
        <end position="130"/>
    </location>
</feature>
<dbReference type="EMBL" id="SDIL01000023">
    <property type="protein sequence ID" value="RXK40032.1"/>
    <property type="molecule type" value="Genomic_DNA"/>
</dbReference>
<dbReference type="Proteomes" id="UP000289152">
    <property type="component" value="Unassembled WGS sequence"/>
</dbReference>
<feature type="compositionally biased region" description="Basic and acidic residues" evidence="1">
    <location>
        <begin position="500"/>
        <end position="520"/>
    </location>
</feature>
<dbReference type="InterPro" id="IPR019481">
    <property type="entry name" value="TFIIIC_triple_barrel"/>
</dbReference>
<feature type="region of interest" description="Disordered" evidence="1">
    <location>
        <begin position="184"/>
        <end position="242"/>
    </location>
</feature>
<name>A0A4Q1BQE7_TREME</name>
<dbReference type="GO" id="GO:0000127">
    <property type="term" value="C:transcription factor TFIIIC complex"/>
    <property type="evidence" value="ECO:0007669"/>
    <property type="project" value="TreeGrafter"/>
</dbReference>
<dbReference type="GO" id="GO:0006383">
    <property type="term" value="P:transcription by RNA polymerase III"/>
    <property type="evidence" value="ECO:0007669"/>
    <property type="project" value="InterPro"/>
</dbReference>
<gene>
    <name evidence="3" type="ORF">M231_02672</name>
</gene>
<dbReference type="Pfam" id="PF10419">
    <property type="entry name" value="TFIIIC_sub6"/>
    <property type="match status" value="1"/>
</dbReference>
<feature type="region of interest" description="Disordered" evidence="1">
    <location>
        <begin position="134"/>
        <end position="171"/>
    </location>
</feature>
<evidence type="ECO:0000313" key="3">
    <source>
        <dbReference type="EMBL" id="RXK40032.1"/>
    </source>
</evidence>
<dbReference type="InParanoid" id="A0A4Q1BQE7"/>
<proteinExistence type="predicted"/>
<dbReference type="PANTHER" id="PTHR21860:SF2">
    <property type="entry name" value="GENERAL TRANSCRIPTION FACTOR 3C POLYPEPTIDE 6"/>
    <property type="match status" value="1"/>
</dbReference>
<feature type="compositionally biased region" description="Basic and acidic residues" evidence="1">
    <location>
        <begin position="211"/>
        <end position="222"/>
    </location>
</feature>
<evidence type="ECO:0000313" key="4">
    <source>
        <dbReference type="Proteomes" id="UP000289152"/>
    </source>
</evidence>
<dbReference type="VEuPathDB" id="FungiDB:TREMEDRAFT_64265"/>
<keyword evidence="4" id="KW-1185">Reference proteome</keyword>
<comment type="caution">
    <text evidence="3">The sequence shown here is derived from an EMBL/GenBank/DDBJ whole genome shotgun (WGS) entry which is preliminary data.</text>
</comment>
<dbReference type="OrthoDB" id="1877767at2759"/>
<dbReference type="AlphaFoldDB" id="A0A4Q1BQE7"/>
<dbReference type="STRING" id="5217.A0A4Q1BQE7"/>
<sequence length="558" mass="61173">MLQSSDQAQRVLDEKSSLLGEGWKAVESFDDLSDASDFSDYEEEMYVTIDLGSSVDVKSLQTESNYQLIGMDTPLPFLKVGNQIYQGEITPLIGDEIIFTLVRDPDQPSKPSHPPLAISSQRLSFRSITLVPHSEALPPEVQPKIEPQTQAEEFSTPGPEDPEARKERLKAKASHYTIRPIFALPHSGGRVYPGRNKGKSGTAASSVASKSVDRETPGRLDQDQEIAQNEDPAGETGVENPLFGGVTMEKGSSGETAGDDAEMVSLDLAVGDTPTAISTPRLSAPPIPAITDVVNEDMERMDLDPPRNMEVDDMDHEIVDVDDSDVPERTTVQEESSTPVASTSAVRLTKTKKSTKVGRMIIYDMEDLFTIDLNTLNDKSRLELLDQPIQPHDIMGGDAPMAIREFTKKQIMKLRAGLPIDALGRNGRGRGGKKHVVARVSKGKSKKQLTQIESGVLDELAKLGNPSEFESQNPELPDVGLDGSAEIMGQNMGSEEGEEGERYQGKGKGKEREIVQIDRGKGKDVAERDFFFVGGKEEVERERKAKQKERQQGEETND</sequence>